<keyword evidence="1" id="KW-0479">Metal-binding</keyword>
<dbReference type="PANTHER" id="PTHR13451:SF0">
    <property type="entry name" value="CROSSOVER JUNCTION ENDONUCLEASE MUS81"/>
    <property type="match status" value="1"/>
</dbReference>
<keyword evidence="1" id="KW-0460">Magnesium</keyword>
<comment type="cofactor">
    <cofactor evidence="1">
        <name>Mg(2+)</name>
        <dbReference type="ChEBI" id="CHEBI:18420"/>
    </cofactor>
</comment>
<gene>
    <name evidence="2" type="ORF">Taro_018690</name>
</gene>
<keyword evidence="1" id="KW-0234">DNA repair</keyword>
<dbReference type="GO" id="GO:0008821">
    <property type="term" value="F:crossover junction DNA endonuclease activity"/>
    <property type="evidence" value="ECO:0007669"/>
    <property type="project" value="UniProtKB-UniRule"/>
</dbReference>
<comment type="similarity">
    <text evidence="1">Belongs to the XPF family.</text>
</comment>
<dbReference type="Gene3D" id="1.10.150.670">
    <property type="entry name" value="Crossover junction endonuclease EME1, DNA-binding domain"/>
    <property type="match status" value="1"/>
</dbReference>
<keyword evidence="1" id="KW-0227">DNA damage</keyword>
<comment type="subcellular location">
    <subcellularLocation>
        <location evidence="1">Nucleus</location>
    </subcellularLocation>
</comment>
<keyword evidence="1" id="KW-0539">Nucleus</keyword>
<keyword evidence="1" id="KW-0378">Hydrolase</keyword>
<keyword evidence="1" id="KW-0255">Endonuclease</keyword>
<keyword evidence="1" id="KW-0233">DNA recombination</keyword>
<keyword evidence="3" id="KW-1185">Reference proteome</keyword>
<dbReference type="GO" id="GO:0048476">
    <property type="term" value="C:Holliday junction resolvase complex"/>
    <property type="evidence" value="ECO:0007669"/>
    <property type="project" value="UniProtKB-UniRule"/>
</dbReference>
<dbReference type="EC" id="3.1.22.-" evidence="1"/>
<dbReference type="PANTHER" id="PTHR13451">
    <property type="entry name" value="CLASS II CROSSOVER JUNCTION ENDONUCLEASE MUS81"/>
    <property type="match status" value="1"/>
</dbReference>
<dbReference type="InterPro" id="IPR033309">
    <property type="entry name" value="Mus81"/>
</dbReference>
<dbReference type="GO" id="GO:0031573">
    <property type="term" value="P:mitotic intra-S DNA damage checkpoint signaling"/>
    <property type="evidence" value="ECO:0007669"/>
    <property type="project" value="TreeGrafter"/>
</dbReference>
<reference evidence="2" key="1">
    <citation type="submission" date="2017-07" db="EMBL/GenBank/DDBJ databases">
        <title>Taro Niue Genome Assembly and Annotation.</title>
        <authorList>
            <person name="Atibalentja N."/>
            <person name="Keating K."/>
            <person name="Fields C.J."/>
        </authorList>
    </citation>
    <scope>NUCLEOTIDE SEQUENCE</scope>
    <source>
        <strain evidence="2">Niue_2</strain>
        <tissue evidence="2">Leaf</tissue>
    </source>
</reference>
<dbReference type="OrthoDB" id="5963188at2759"/>
<dbReference type="GO" id="GO:0048257">
    <property type="term" value="F:3'-flap endonuclease activity"/>
    <property type="evidence" value="ECO:0007669"/>
    <property type="project" value="TreeGrafter"/>
</dbReference>
<dbReference type="Proteomes" id="UP000652761">
    <property type="component" value="Unassembled WGS sequence"/>
</dbReference>
<proteinExistence type="inferred from homology"/>
<protein>
    <recommendedName>
        <fullName evidence="1">Crossover junction endonuclease MUS81</fullName>
        <ecNumber evidence="1">3.1.22.-</ecNumber>
    </recommendedName>
</protein>
<evidence type="ECO:0000313" key="3">
    <source>
        <dbReference type="Proteomes" id="UP000652761"/>
    </source>
</evidence>
<sequence>MVNAAGLHSQGPLKLGQRPLVGCFTTEILEGFDVQRTNGITDTVKKYGYLTQSISLYYMTQFSREAESMQLCPTFDEFVKTCQDLEKMIVTDVFALQLMQVPQVTEEIALAVVKMYPTLVMLARAYSVLVMYEKIEETIGHLLYFSGVGVLWKVVGRCFHITDEMPNVTRDFMCVGGLAEVQWELPSEDEVREGAYEMLKDGDICAQEEMLKNKSNLITGAASRNIFKLVWGGQ</sequence>
<dbReference type="GO" id="GO:0000727">
    <property type="term" value="P:double-strand break repair via break-induced replication"/>
    <property type="evidence" value="ECO:0007669"/>
    <property type="project" value="UniProtKB-UniRule"/>
</dbReference>
<dbReference type="GO" id="GO:0000712">
    <property type="term" value="P:resolution of meiotic recombination intermediates"/>
    <property type="evidence" value="ECO:0007669"/>
    <property type="project" value="TreeGrafter"/>
</dbReference>
<comment type="subunit">
    <text evidence="1">Interacts with EME1.</text>
</comment>
<dbReference type="EMBL" id="NMUH01000878">
    <property type="protein sequence ID" value="MQL86160.1"/>
    <property type="molecule type" value="Genomic_DNA"/>
</dbReference>
<comment type="caution">
    <text evidence="2">The sequence shown here is derived from an EMBL/GenBank/DDBJ whole genome shotgun (WGS) entry which is preliminary data.</text>
</comment>
<dbReference type="GO" id="GO:0005634">
    <property type="term" value="C:nucleus"/>
    <property type="evidence" value="ECO:0007669"/>
    <property type="project" value="UniProtKB-SubCell"/>
</dbReference>
<accession>A0A843UWY9</accession>
<dbReference type="GO" id="GO:0003677">
    <property type="term" value="F:DNA binding"/>
    <property type="evidence" value="ECO:0007669"/>
    <property type="project" value="UniProtKB-UniRule"/>
</dbReference>
<name>A0A843UWY9_COLES</name>
<keyword evidence="1" id="KW-0540">Nuclease</keyword>
<comment type="function">
    <text evidence="1">Interacts with EME1 to form a DNA structure-specific endonuclease with substrate preference for branched DNA structures with a 5'-end at the branch nick. Typical substrates include 3'-flap structures, D-loops, replication forks and nicked Holliday junctions. May be required in mitosis for the processing of stalled or collapsed replication fork intermediates. May be required in meiosis for the repair of meiosis-specific double strand breaks subsequent to single-end invasion (SEI).</text>
</comment>
<evidence type="ECO:0000313" key="2">
    <source>
        <dbReference type="EMBL" id="MQL86160.1"/>
    </source>
</evidence>
<organism evidence="2 3">
    <name type="scientific">Colocasia esculenta</name>
    <name type="common">Wild taro</name>
    <name type="synonym">Arum esculentum</name>
    <dbReference type="NCBI Taxonomy" id="4460"/>
    <lineage>
        <taxon>Eukaryota</taxon>
        <taxon>Viridiplantae</taxon>
        <taxon>Streptophyta</taxon>
        <taxon>Embryophyta</taxon>
        <taxon>Tracheophyta</taxon>
        <taxon>Spermatophyta</taxon>
        <taxon>Magnoliopsida</taxon>
        <taxon>Liliopsida</taxon>
        <taxon>Araceae</taxon>
        <taxon>Aroideae</taxon>
        <taxon>Colocasieae</taxon>
        <taxon>Colocasia</taxon>
    </lineage>
</organism>
<dbReference type="GO" id="GO:0046872">
    <property type="term" value="F:metal ion binding"/>
    <property type="evidence" value="ECO:0007669"/>
    <property type="project" value="UniProtKB-UniRule"/>
</dbReference>
<dbReference type="GO" id="GO:0006308">
    <property type="term" value="P:DNA catabolic process"/>
    <property type="evidence" value="ECO:0007669"/>
    <property type="project" value="UniProtKB-UniRule"/>
</dbReference>
<dbReference type="AlphaFoldDB" id="A0A843UWY9"/>
<evidence type="ECO:0000256" key="1">
    <source>
        <dbReference type="RuleBase" id="RU369042"/>
    </source>
</evidence>
<dbReference type="InterPro" id="IPR042530">
    <property type="entry name" value="EME1/EME2_C"/>
</dbReference>